<dbReference type="Proteomes" id="UP000516314">
    <property type="component" value="Mitochondrion MT"/>
</dbReference>
<sequence length="408" mass="45299">MFGGRRRRLPQDGTFNQTQPFDRLVGSRHSFSFDLKSATDRWPLVFLFEVVQYLFDRSFASSVVNSAFACNIFEVPFVKLKRRFSQVCFVAGQPLGYHGSWPTFALSHHILVWWCAKQVHPGVRFTSYAVLGDDVVIADQEVAKVYESALGGLGVKISYQKSLIPHSGFAEFAKCFRVRESRIKERDLSPRVRSSFPNDEFHFMFDASHIVSLTKASISKEVMSALMKVSTFFLLDDSKGTGHLLQSIRRDSPFATAPVGSLNQATAYESPAHSSTGTRSEPRAPPTAWELTVSCSISLPDGVEVGVTYLSALVSAAVVLWQGLDHLATYAFACLSADAYSFPHAFAGWHFSSYLQHFGYKTWIAIYPFKVHSLASISLSSLVSSDSISLIGWNIEVYVPDGSLRGIL</sequence>
<evidence type="ECO:0000313" key="2">
    <source>
        <dbReference type="Proteomes" id="UP000516314"/>
    </source>
</evidence>
<gene>
    <name evidence="1" type="ORF">AT9943_LOCUS23369</name>
</gene>
<dbReference type="Pfam" id="PF05919">
    <property type="entry name" value="Mitovir_RNA_pol"/>
    <property type="match status" value="1"/>
</dbReference>
<dbReference type="PANTHER" id="PTHR34456">
    <property type="entry name" value="MITOVIRUS RNA-DEPENDENT RNA POLYMERASE"/>
    <property type="match status" value="1"/>
</dbReference>
<geneLocation type="mitochondrion" evidence="1"/>
<dbReference type="EMBL" id="LR881472">
    <property type="protein sequence ID" value="CAD5336159.1"/>
    <property type="molecule type" value="Genomic_DNA"/>
</dbReference>
<dbReference type="AlphaFoldDB" id="A0A7G2FMI4"/>
<evidence type="ECO:0000313" key="1">
    <source>
        <dbReference type="EMBL" id="CAD5336159.1"/>
    </source>
</evidence>
<accession>A0A7G2FMI4</accession>
<organism evidence="1 2">
    <name type="scientific">Arabidopsis thaliana</name>
    <name type="common">Mouse-ear cress</name>
    <dbReference type="NCBI Taxonomy" id="3702"/>
    <lineage>
        <taxon>Eukaryota</taxon>
        <taxon>Viridiplantae</taxon>
        <taxon>Streptophyta</taxon>
        <taxon>Embryophyta</taxon>
        <taxon>Tracheophyta</taxon>
        <taxon>Spermatophyta</taxon>
        <taxon>Magnoliopsida</taxon>
        <taxon>eudicotyledons</taxon>
        <taxon>Gunneridae</taxon>
        <taxon>Pentapetalae</taxon>
        <taxon>rosids</taxon>
        <taxon>malvids</taxon>
        <taxon>Brassicales</taxon>
        <taxon>Brassicaceae</taxon>
        <taxon>Camelineae</taxon>
        <taxon>Arabidopsis</taxon>
    </lineage>
</organism>
<reference evidence="1 2" key="1">
    <citation type="submission" date="2020-09" db="EMBL/GenBank/DDBJ databases">
        <authorList>
            <person name="Ashkenazy H."/>
        </authorList>
    </citation>
    <scope>NUCLEOTIDE SEQUENCE [LARGE SCALE GENOMIC DNA]</scope>
    <source>
        <strain evidence="2">cv. Cdm-0</strain>
    </source>
</reference>
<keyword evidence="1" id="KW-0496">Mitochondrion</keyword>
<proteinExistence type="predicted"/>
<name>A0A7G2FMI4_ARATH</name>
<protein>
    <submittedName>
        <fullName evidence="1">(thale cress) hypothetical protein</fullName>
    </submittedName>
</protein>
<dbReference type="PANTHER" id="PTHR34456:SF13">
    <property type="entry name" value="REVERSE TRANSCRIPTASE DOMAIN-CONTAINING PROTEIN"/>
    <property type="match status" value="1"/>
</dbReference>
<dbReference type="InterPro" id="IPR008686">
    <property type="entry name" value="RNA_pol_mitovir"/>
</dbReference>